<dbReference type="InterPro" id="IPR043145">
    <property type="entry name" value="Znf_ZZ_sf"/>
</dbReference>
<dbReference type="Gene3D" id="3.30.60.90">
    <property type="match status" value="1"/>
</dbReference>
<dbReference type="GO" id="GO:0008270">
    <property type="term" value="F:zinc ion binding"/>
    <property type="evidence" value="ECO:0007669"/>
    <property type="project" value="UniProtKB-KW"/>
</dbReference>
<dbReference type="SUPFAM" id="SSF47473">
    <property type="entry name" value="EF-hand"/>
    <property type="match status" value="2"/>
</dbReference>
<reference evidence="7" key="2">
    <citation type="submission" date="2025-09" db="UniProtKB">
        <authorList>
            <consortium name="Ensembl"/>
        </authorList>
    </citation>
    <scope>IDENTIFICATION</scope>
</reference>
<dbReference type="InterPro" id="IPR050774">
    <property type="entry name" value="KCMF1/Dystrophin"/>
</dbReference>
<dbReference type="Pfam" id="PF09069">
    <property type="entry name" value="EF-hand_3"/>
    <property type="match status" value="1"/>
</dbReference>
<dbReference type="InterPro" id="IPR015154">
    <property type="entry name" value="EF-hand_dom_typ2"/>
</dbReference>
<feature type="region of interest" description="Disordered" evidence="5">
    <location>
        <begin position="470"/>
        <end position="523"/>
    </location>
</feature>
<name>A0A3B4TI15_SERDU</name>
<dbReference type="OMA" id="RVLMWAE"/>
<proteinExistence type="predicted"/>
<feature type="domain" description="ZZ-type" evidence="6">
    <location>
        <begin position="243"/>
        <end position="299"/>
    </location>
</feature>
<evidence type="ECO:0000313" key="7">
    <source>
        <dbReference type="Ensembl" id="ENSSDUP00000005836.1"/>
    </source>
</evidence>
<dbReference type="PROSITE" id="PS50135">
    <property type="entry name" value="ZF_ZZ_2"/>
    <property type="match status" value="1"/>
</dbReference>
<dbReference type="Pfam" id="PF00569">
    <property type="entry name" value="ZZ"/>
    <property type="match status" value="1"/>
</dbReference>
<dbReference type="PANTHER" id="PTHR12268">
    <property type="entry name" value="E3 UBIQUITIN-PROTEIN LIGASE KCMF1"/>
    <property type="match status" value="1"/>
</dbReference>
<dbReference type="Pfam" id="PF09068">
    <property type="entry name" value="EF-hand_2"/>
    <property type="match status" value="1"/>
</dbReference>
<feature type="region of interest" description="Disordered" evidence="5">
    <location>
        <begin position="597"/>
        <end position="623"/>
    </location>
</feature>
<sequence>MQVKQKGDILSASVIERRIDQTDVNLIMDLNSIEGLNEIRLPVYRAAMKLLSLQKLCHMHVVSVRHITAAVISVGGTQRQDVGLNREEVTWTLNRMFHGVSQEVPGHVTVRAPEETCSVMFRLYDRTQVGSVPAASLQTALIALSSDSLLEKYTALMRVSDNSSGSVSRSGLRALLQDLSQVPAAVQEEVVFGSVEAAVRSCFNGVLTSMASEEHVLSWLQTEPHLLLWLPTLYRLSVSQNVSHTVRCHTCKTFPISGLRYRCMKCVNVHVCQSCFLRERHTRKHKTHHPVLEFCTQPTWRETLCLLVHSARHTLLPRRYTQREPDRRRVLIWAEPGETQDSAPPPSDVSTRLADSAVCHSPSSNRDASHDASVRPPPSSLSLSKVVQTDEEMLTQQLNASAVLTEVRNLHRDKWLLKQEMKAWRLTVQSEQGILEDRCSEIEVTMETLRQHNLRLQGMLTQAQRHANSTLHSIDMERGDVTPTSDTQRNTEEEEEEEVLMKDEWSEDEQQTPSPTIHQGTPLSHDVCCEEEGFAGDMCLCRPIGQEDRPEEAGLQNVDTCLSQGEEEEEEEDCGMCSPEELLQETVDRLKTVMETDRWRERQKGETHRQTDRQVERQKGETHRCDRQKSLWLCRC</sequence>
<dbReference type="Proteomes" id="UP000261420">
    <property type="component" value="Unplaced"/>
</dbReference>
<dbReference type="PROSITE" id="PS01357">
    <property type="entry name" value="ZF_ZZ_1"/>
    <property type="match status" value="1"/>
</dbReference>
<evidence type="ECO:0000256" key="1">
    <source>
        <dbReference type="ARBA" id="ARBA00022723"/>
    </source>
</evidence>
<dbReference type="AlphaFoldDB" id="A0A3B4TI15"/>
<dbReference type="GeneTree" id="ENSGT00940000162403"/>
<protein>
    <submittedName>
        <fullName evidence="7">Dystrotelin</fullName>
    </submittedName>
</protein>
<dbReference type="SUPFAM" id="SSF57850">
    <property type="entry name" value="RING/U-box"/>
    <property type="match status" value="1"/>
</dbReference>
<keyword evidence="1" id="KW-0479">Metal-binding</keyword>
<dbReference type="SMART" id="SM00291">
    <property type="entry name" value="ZnF_ZZ"/>
    <property type="match status" value="1"/>
</dbReference>
<evidence type="ECO:0000256" key="2">
    <source>
        <dbReference type="ARBA" id="ARBA00022771"/>
    </source>
</evidence>
<keyword evidence="3" id="KW-0862">Zinc</keyword>
<dbReference type="InterPro" id="IPR015153">
    <property type="entry name" value="EF-hand_dom_typ1"/>
</dbReference>
<dbReference type="InterPro" id="IPR011992">
    <property type="entry name" value="EF-hand-dom_pair"/>
</dbReference>
<dbReference type="GO" id="GO:0099536">
    <property type="term" value="P:synaptic signaling"/>
    <property type="evidence" value="ECO:0007669"/>
    <property type="project" value="TreeGrafter"/>
</dbReference>
<feature type="region of interest" description="Disordered" evidence="5">
    <location>
        <begin position="333"/>
        <end position="383"/>
    </location>
</feature>
<reference evidence="7" key="1">
    <citation type="submission" date="2025-08" db="UniProtKB">
        <authorList>
            <consortium name="Ensembl"/>
        </authorList>
    </citation>
    <scope>IDENTIFICATION</scope>
</reference>
<evidence type="ECO:0000256" key="5">
    <source>
        <dbReference type="SAM" id="MobiDB-lite"/>
    </source>
</evidence>
<dbReference type="Gene3D" id="1.10.238.10">
    <property type="entry name" value="EF-hand"/>
    <property type="match status" value="1"/>
</dbReference>
<dbReference type="Gene3D" id="6.10.140.70">
    <property type="match status" value="1"/>
</dbReference>
<accession>A0A3B4TI15</accession>
<evidence type="ECO:0000256" key="3">
    <source>
        <dbReference type="ARBA" id="ARBA00022833"/>
    </source>
</evidence>
<evidence type="ECO:0000259" key="6">
    <source>
        <dbReference type="PROSITE" id="PS50135"/>
    </source>
</evidence>
<evidence type="ECO:0000313" key="8">
    <source>
        <dbReference type="Proteomes" id="UP000261420"/>
    </source>
</evidence>
<feature type="compositionally biased region" description="Polar residues" evidence="5">
    <location>
        <begin position="511"/>
        <end position="522"/>
    </location>
</feature>
<dbReference type="Ensembl" id="ENSSDUT00000005950.1">
    <property type="protein sequence ID" value="ENSSDUP00000005836.1"/>
    <property type="gene ID" value="ENSSDUG00000004316.1"/>
</dbReference>
<dbReference type="PANTHER" id="PTHR12268:SF18">
    <property type="entry name" value="DYSTROTELIN"/>
    <property type="match status" value="1"/>
</dbReference>
<dbReference type="GO" id="GO:0005886">
    <property type="term" value="C:plasma membrane"/>
    <property type="evidence" value="ECO:0007669"/>
    <property type="project" value="TreeGrafter"/>
</dbReference>
<organism evidence="7 8">
    <name type="scientific">Seriola dumerili</name>
    <name type="common">Greater amberjack</name>
    <name type="synonym">Caranx dumerili</name>
    <dbReference type="NCBI Taxonomy" id="41447"/>
    <lineage>
        <taxon>Eukaryota</taxon>
        <taxon>Metazoa</taxon>
        <taxon>Chordata</taxon>
        <taxon>Craniata</taxon>
        <taxon>Vertebrata</taxon>
        <taxon>Euteleostomi</taxon>
        <taxon>Actinopterygii</taxon>
        <taxon>Neopterygii</taxon>
        <taxon>Teleostei</taxon>
        <taxon>Neoteleostei</taxon>
        <taxon>Acanthomorphata</taxon>
        <taxon>Carangaria</taxon>
        <taxon>Carangiformes</taxon>
        <taxon>Carangidae</taxon>
        <taxon>Seriola</taxon>
    </lineage>
</organism>
<dbReference type="CDD" id="cd16243">
    <property type="entry name" value="EFh_DYTN"/>
    <property type="match status" value="1"/>
</dbReference>
<evidence type="ECO:0000256" key="4">
    <source>
        <dbReference type="PROSITE-ProRule" id="PRU00228"/>
    </source>
</evidence>
<dbReference type="InterPro" id="IPR000433">
    <property type="entry name" value="Znf_ZZ"/>
</dbReference>
<keyword evidence="2 4" id="KW-0863">Zinc-finger</keyword>
<dbReference type="GO" id="GO:0045202">
    <property type="term" value="C:synapse"/>
    <property type="evidence" value="ECO:0007669"/>
    <property type="project" value="GOC"/>
</dbReference>
<keyword evidence="8" id="KW-1185">Reference proteome</keyword>
<dbReference type="STRING" id="41447.ENSSDUP00000005836"/>